<dbReference type="InterPro" id="IPR001029">
    <property type="entry name" value="Flagellin_N"/>
</dbReference>
<dbReference type="Gene3D" id="1.20.1330.10">
    <property type="entry name" value="f41 fragment of flagellin, N-terminal domain"/>
    <property type="match status" value="1"/>
</dbReference>
<proteinExistence type="inferred from homology"/>
<dbReference type="SUPFAM" id="SSF64518">
    <property type="entry name" value="Phase 1 flagellin"/>
    <property type="match status" value="1"/>
</dbReference>
<feature type="compositionally biased region" description="Gly residues" evidence="4">
    <location>
        <begin position="324"/>
        <end position="338"/>
    </location>
</feature>
<comment type="subcellular location">
    <subcellularLocation>
        <location evidence="1">Bacterial flagellum</location>
    </subcellularLocation>
</comment>
<feature type="region of interest" description="Disordered" evidence="4">
    <location>
        <begin position="266"/>
        <end position="350"/>
    </location>
</feature>
<feature type="domain" description="Flagellin N-terminal" evidence="5">
    <location>
        <begin position="52"/>
        <end position="135"/>
    </location>
</feature>
<evidence type="ECO:0000313" key="7">
    <source>
        <dbReference type="Proteomes" id="UP000253061"/>
    </source>
</evidence>
<evidence type="ECO:0000313" key="6">
    <source>
        <dbReference type="EMBL" id="RCK22390.1"/>
    </source>
</evidence>
<gene>
    <name evidence="6" type="ORF">TH6_12095</name>
</gene>
<dbReference type="Proteomes" id="UP000253061">
    <property type="component" value="Unassembled WGS sequence"/>
</dbReference>
<dbReference type="GO" id="GO:0005198">
    <property type="term" value="F:structural molecule activity"/>
    <property type="evidence" value="ECO:0007669"/>
    <property type="project" value="InterPro"/>
</dbReference>
<dbReference type="RefSeq" id="WP_062955750.1">
    <property type="nucleotide sequence ID" value="NZ_JPWB01000004.1"/>
</dbReference>
<protein>
    <recommendedName>
        <fullName evidence="5">Flagellin N-terminal domain-containing protein</fullName>
    </recommendedName>
</protein>
<evidence type="ECO:0000256" key="2">
    <source>
        <dbReference type="ARBA" id="ARBA00005709"/>
    </source>
</evidence>
<dbReference type="Pfam" id="PF00669">
    <property type="entry name" value="Flagellin_N"/>
    <property type="match status" value="1"/>
</dbReference>
<evidence type="ECO:0000256" key="4">
    <source>
        <dbReference type="SAM" id="MobiDB-lite"/>
    </source>
</evidence>
<evidence type="ECO:0000256" key="3">
    <source>
        <dbReference type="ARBA" id="ARBA00023143"/>
    </source>
</evidence>
<sequence length="350" mass="36348">METLASQLPIYTNTARTIAPQNRLIASDSSQFSAENQNTDRSADSFRNAGYTSAQLNGSLGSAGALLGQASNDLSRIGDALDEIDALVTIAEENSDLSTQQRAQLNAQIEDYLTRIDDIAANSSFEGRDLLASDQTITLQVGTGTSSDNRIDIDLSASGSEDLATGLSEINVSDSAGVSNARTLVDQAQEALRDREISVAADQGSLRTAQDQNRVSQVAGENIVQAQLAASQTSGRDDAQARISENLQAYLGDISTQLASQSVTVGGFTLPEPRPDPLPEPEENTILDPDAEDDGTSDDQEFLAQTGQGGATAQPFAAPAFGGYDSGGNGTSAGGGGAERAAANRVSVEV</sequence>
<dbReference type="EMBL" id="JPWB01000004">
    <property type="protein sequence ID" value="RCK22390.1"/>
    <property type="molecule type" value="Genomic_DNA"/>
</dbReference>
<comment type="similarity">
    <text evidence="2">Belongs to the bacterial flagellin family.</text>
</comment>
<dbReference type="AlphaFoldDB" id="A0A367VDT7"/>
<reference evidence="6 7" key="1">
    <citation type="submission" date="2014-07" db="EMBL/GenBank/DDBJ databases">
        <title>Draft genome sequence of Thalassospira profundimaris R8-17.</title>
        <authorList>
            <person name="Lai Q."/>
            <person name="Shao Z."/>
        </authorList>
    </citation>
    <scope>NUCLEOTIDE SEQUENCE [LARGE SCALE GENOMIC DNA]</scope>
    <source>
        <strain evidence="6 7">R8-17</strain>
    </source>
</reference>
<organism evidence="6 7">
    <name type="scientific">Thalassospira profundimaris</name>
    <dbReference type="NCBI Taxonomy" id="502049"/>
    <lineage>
        <taxon>Bacteria</taxon>
        <taxon>Pseudomonadati</taxon>
        <taxon>Pseudomonadota</taxon>
        <taxon>Alphaproteobacteria</taxon>
        <taxon>Rhodospirillales</taxon>
        <taxon>Thalassospiraceae</taxon>
        <taxon>Thalassospira</taxon>
    </lineage>
</organism>
<accession>A0A367VDT7</accession>
<evidence type="ECO:0000256" key="1">
    <source>
        <dbReference type="ARBA" id="ARBA00004365"/>
    </source>
</evidence>
<name>A0A367VDT7_9PROT</name>
<evidence type="ECO:0000259" key="5">
    <source>
        <dbReference type="Pfam" id="PF00669"/>
    </source>
</evidence>
<feature type="compositionally biased region" description="Acidic residues" evidence="4">
    <location>
        <begin position="279"/>
        <end position="301"/>
    </location>
</feature>
<dbReference type="GO" id="GO:0009288">
    <property type="term" value="C:bacterial-type flagellum"/>
    <property type="evidence" value="ECO:0007669"/>
    <property type="project" value="UniProtKB-SubCell"/>
</dbReference>
<comment type="caution">
    <text evidence="6">The sequence shown here is derived from an EMBL/GenBank/DDBJ whole genome shotgun (WGS) entry which is preliminary data.</text>
</comment>
<keyword evidence="3" id="KW-0975">Bacterial flagellum</keyword>